<keyword evidence="5" id="KW-0411">Iron-sulfur</keyword>
<dbReference type="Proteomes" id="UP001594351">
    <property type="component" value="Unassembled WGS sequence"/>
</dbReference>
<protein>
    <submittedName>
        <fullName evidence="7">4Fe-4S dicluster domain-containing protein</fullName>
    </submittedName>
</protein>
<gene>
    <name evidence="7" type="ORF">ACFL27_18470</name>
</gene>
<reference evidence="7 8" key="1">
    <citation type="submission" date="2024-09" db="EMBL/GenBank/DDBJ databases">
        <title>Laminarin stimulates single cell rates of sulfate reduction while oxygen inhibits transcriptomic activity in coastal marine sediment.</title>
        <authorList>
            <person name="Lindsay M."/>
            <person name="Orcutt B."/>
            <person name="Emerson D."/>
            <person name="Stepanauskas R."/>
            <person name="D'Angelo T."/>
        </authorList>
    </citation>
    <scope>NUCLEOTIDE SEQUENCE [LARGE SCALE GENOMIC DNA]</scope>
    <source>
        <strain evidence="7">SAG AM-311-K15</strain>
    </source>
</reference>
<evidence type="ECO:0000256" key="5">
    <source>
        <dbReference type="ARBA" id="ARBA00023014"/>
    </source>
</evidence>
<keyword evidence="3" id="KW-0560">Oxidoreductase</keyword>
<evidence type="ECO:0000256" key="3">
    <source>
        <dbReference type="ARBA" id="ARBA00023002"/>
    </source>
</evidence>
<dbReference type="PROSITE" id="PS00198">
    <property type="entry name" value="4FE4S_FER_1"/>
    <property type="match status" value="1"/>
</dbReference>
<keyword evidence="4" id="KW-0408">Iron</keyword>
<evidence type="ECO:0000256" key="4">
    <source>
        <dbReference type="ARBA" id="ARBA00023004"/>
    </source>
</evidence>
<dbReference type="InterPro" id="IPR051460">
    <property type="entry name" value="HdrC_iron-sulfur_subunit"/>
</dbReference>
<dbReference type="InterPro" id="IPR017896">
    <property type="entry name" value="4Fe4S_Fe-S-bd"/>
</dbReference>
<dbReference type="InterPro" id="IPR017900">
    <property type="entry name" value="4Fe4S_Fe_S_CS"/>
</dbReference>
<keyword evidence="8" id="KW-1185">Reference proteome</keyword>
<organism evidence="7 8">
    <name type="scientific">candidate division CSSED10-310 bacterium</name>
    <dbReference type="NCBI Taxonomy" id="2855610"/>
    <lineage>
        <taxon>Bacteria</taxon>
        <taxon>Bacteria division CSSED10-310</taxon>
    </lineage>
</organism>
<feature type="domain" description="4Fe-4S ferredoxin-type" evidence="6">
    <location>
        <begin position="38"/>
        <end position="70"/>
    </location>
</feature>
<dbReference type="PANTHER" id="PTHR43255">
    <property type="entry name" value="IRON-SULFUR-BINDING OXIDOREDUCTASE FADF-RELATED-RELATED"/>
    <property type="match status" value="1"/>
</dbReference>
<accession>A0ABV6Z160</accession>
<evidence type="ECO:0000313" key="8">
    <source>
        <dbReference type="Proteomes" id="UP001594351"/>
    </source>
</evidence>
<dbReference type="Pfam" id="PF13183">
    <property type="entry name" value="Fer4_8"/>
    <property type="match status" value="1"/>
</dbReference>
<evidence type="ECO:0000256" key="2">
    <source>
        <dbReference type="ARBA" id="ARBA00022723"/>
    </source>
</evidence>
<name>A0ABV6Z160_UNCC1</name>
<evidence type="ECO:0000256" key="1">
    <source>
        <dbReference type="ARBA" id="ARBA00022485"/>
    </source>
</evidence>
<dbReference type="EMBL" id="JBHPBY010000278">
    <property type="protein sequence ID" value="MFC1852184.1"/>
    <property type="molecule type" value="Genomic_DNA"/>
</dbReference>
<dbReference type="SUPFAM" id="SSF46548">
    <property type="entry name" value="alpha-helical ferredoxin"/>
    <property type="match status" value="1"/>
</dbReference>
<evidence type="ECO:0000313" key="7">
    <source>
        <dbReference type="EMBL" id="MFC1852184.1"/>
    </source>
</evidence>
<keyword evidence="2" id="KW-0479">Metal-binding</keyword>
<dbReference type="PANTHER" id="PTHR43255:SF1">
    <property type="entry name" value="IRON-SULFUR-BINDING OXIDOREDUCTASE FADF-RELATED"/>
    <property type="match status" value="1"/>
</dbReference>
<dbReference type="Gene3D" id="1.10.1060.10">
    <property type="entry name" value="Alpha-helical ferredoxin"/>
    <property type="match status" value="1"/>
</dbReference>
<comment type="caution">
    <text evidence="7">The sequence shown here is derived from an EMBL/GenBank/DDBJ whole genome shotgun (WGS) entry which is preliminary data.</text>
</comment>
<dbReference type="InterPro" id="IPR009051">
    <property type="entry name" value="Helical_ferredxn"/>
</dbReference>
<proteinExistence type="predicted"/>
<dbReference type="PROSITE" id="PS51379">
    <property type="entry name" value="4FE4S_FER_2"/>
    <property type="match status" value="1"/>
</dbReference>
<sequence length="212" mass="24338">MSNKKDTIKDLELIGEKKIRRWMKYESQLDPTFKEKIARLAFGETVLSCIQCGTCSGTCPVSHYMDYTPRRIIAMVREGFKEDVLHSFTIWLCASCYSCTVDCPREIKITDIMYALKQEAISDGAYPERFAIPILAKEFFKQVERNGRNTEMPLIMKLYLKTNIMGFLRDADVGIRLFLKGRIPLKIEKIKQVEELRTLLKAAEAPAPGDEP</sequence>
<keyword evidence="1" id="KW-0004">4Fe-4S</keyword>
<evidence type="ECO:0000259" key="6">
    <source>
        <dbReference type="PROSITE" id="PS51379"/>
    </source>
</evidence>